<evidence type="ECO:0000313" key="6">
    <source>
        <dbReference type="EMBL" id="GAA0611788.1"/>
    </source>
</evidence>
<evidence type="ECO:0000256" key="1">
    <source>
        <dbReference type="ARBA" id="ARBA00022908"/>
    </source>
</evidence>
<dbReference type="PANTHER" id="PTHR30349:SF81">
    <property type="entry name" value="TYROSINE RECOMBINASE XERC"/>
    <property type="match status" value="1"/>
</dbReference>
<keyword evidence="1" id="KW-0229">DNA integration</keyword>
<dbReference type="PROSITE" id="PS51898">
    <property type="entry name" value="TYR_RECOMBINASE"/>
    <property type="match status" value="1"/>
</dbReference>
<dbReference type="EMBL" id="BAAACA010000034">
    <property type="protein sequence ID" value="GAA0611788.1"/>
    <property type="molecule type" value="Genomic_DNA"/>
</dbReference>
<dbReference type="InterPro" id="IPR013762">
    <property type="entry name" value="Integrase-like_cat_sf"/>
</dbReference>
<organism evidence="6 7">
    <name type="scientific">Streptomyces crystallinus</name>
    <dbReference type="NCBI Taxonomy" id="68191"/>
    <lineage>
        <taxon>Bacteria</taxon>
        <taxon>Bacillati</taxon>
        <taxon>Actinomycetota</taxon>
        <taxon>Actinomycetes</taxon>
        <taxon>Kitasatosporales</taxon>
        <taxon>Streptomycetaceae</taxon>
        <taxon>Streptomyces</taxon>
    </lineage>
</organism>
<dbReference type="Proteomes" id="UP001500668">
    <property type="component" value="Unassembled WGS sequence"/>
</dbReference>
<sequence length="418" mass="46609">MLETGGLSRDLINFVLPQTGALVEVADPAQPYVLLDADGAVVESVSAFFAELQACSRPPATMRSYGMDLLRWWRFLHAVEVEWHRATRSEARDFARWMAIAPKPVRTHWRGHPASAKVRPTAGSLAGVPNAVTGRAGPGLKYAVATRAHCETVLRSFYDFHLDAGTGPIVNPFPLGRERRRLPSTAGRAARSSPGGRYRPSVPVRIPGRIPDARFDELFAALRYNRDRALLAFWVSNGVRAEELLTCRQRDVLPGEQLLGVVRKGTRAYQQVPSAVDAFVWLRLYQEEAWRAGVPRGPGRWLWWTLRPPFRPLTYHAARAMFGRVNRLLGSNWTLHDLRRTAAYRMARDPKLALTDVQWVLGHAHLSTTQIYLPAGRDEIVDAVRAHQVRQAGGAGVPVVPATGYQPDSLAELFGRAW</sequence>
<keyword evidence="3" id="KW-0233">DNA recombination</keyword>
<evidence type="ECO:0000256" key="3">
    <source>
        <dbReference type="ARBA" id="ARBA00023172"/>
    </source>
</evidence>
<evidence type="ECO:0000256" key="2">
    <source>
        <dbReference type="ARBA" id="ARBA00023125"/>
    </source>
</evidence>
<dbReference type="InterPro" id="IPR002104">
    <property type="entry name" value="Integrase_catalytic"/>
</dbReference>
<reference evidence="7" key="1">
    <citation type="journal article" date="2019" name="Int. J. Syst. Evol. Microbiol.">
        <title>The Global Catalogue of Microorganisms (GCM) 10K type strain sequencing project: providing services to taxonomists for standard genome sequencing and annotation.</title>
        <authorList>
            <consortium name="The Broad Institute Genomics Platform"/>
            <consortium name="The Broad Institute Genome Sequencing Center for Infectious Disease"/>
            <person name="Wu L."/>
            <person name="Ma J."/>
        </authorList>
    </citation>
    <scope>NUCLEOTIDE SEQUENCE [LARGE SCALE GENOMIC DNA]</scope>
    <source>
        <strain evidence="7">JCM 5067</strain>
    </source>
</reference>
<dbReference type="PANTHER" id="PTHR30349">
    <property type="entry name" value="PHAGE INTEGRASE-RELATED"/>
    <property type="match status" value="1"/>
</dbReference>
<dbReference type="InterPro" id="IPR010998">
    <property type="entry name" value="Integrase_recombinase_N"/>
</dbReference>
<dbReference type="InterPro" id="IPR050090">
    <property type="entry name" value="Tyrosine_recombinase_XerCD"/>
</dbReference>
<evidence type="ECO:0000259" key="5">
    <source>
        <dbReference type="PROSITE" id="PS51898"/>
    </source>
</evidence>
<name>A0ABP3RJI7_9ACTN</name>
<feature type="domain" description="Tyr recombinase" evidence="5">
    <location>
        <begin position="205"/>
        <end position="385"/>
    </location>
</feature>
<gene>
    <name evidence="6" type="ORF">GCM10010394_46990</name>
</gene>
<proteinExistence type="predicted"/>
<dbReference type="RefSeq" id="WP_344076277.1">
    <property type="nucleotide sequence ID" value="NZ_BAAACA010000034.1"/>
</dbReference>
<accession>A0ABP3RJI7</accession>
<dbReference type="Gene3D" id="1.10.443.10">
    <property type="entry name" value="Intergrase catalytic core"/>
    <property type="match status" value="1"/>
</dbReference>
<dbReference type="CDD" id="cd00397">
    <property type="entry name" value="DNA_BRE_C"/>
    <property type="match status" value="1"/>
</dbReference>
<dbReference type="Pfam" id="PF00589">
    <property type="entry name" value="Phage_integrase"/>
    <property type="match status" value="1"/>
</dbReference>
<dbReference type="SUPFAM" id="SSF56349">
    <property type="entry name" value="DNA breaking-rejoining enzymes"/>
    <property type="match status" value="1"/>
</dbReference>
<evidence type="ECO:0000256" key="4">
    <source>
        <dbReference type="SAM" id="MobiDB-lite"/>
    </source>
</evidence>
<dbReference type="Pfam" id="PF02899">
    <property type="entry name" value="Phage_int_SAM_1"/>
    <property type="match status" value="1"/>
</dbReference>
<feature type="region of interest" description="Disordered" evidence="4">
    <location>
        <begin position="182"/>
        <end position="201"/>
    </location>
</feature>
<dbReference type="InterPro" id="IPR011010">
    <property type="entry name" value="DNA_brk_join_enz"/>
</dbReference>
<dbReference type="Gene3D" id="1.10.150.130">
    <property type="match status" value="1"/>
</dbReference>
<dbReference type="InterPro" id="IPR004107">
    <property type="entry name" value="Integrase_SAM-like_N"/>
</dbReference>
<keyword evidence="2" id="KW-0238">DNA-binding</keyword>
<keyword evidence="7" id="KW-1185">Reference proteome</keyword>
<protein>
    <submittedName>
        <fullName evidence="6">Site-specific integrase</fullName>
    </submittedName>
</protein>
<comment type="caution">
    <text evidence="6">The sequence shown here is derived from an EMBL/GenBank/DDBJ whole genome shotgun (WGS) entry which is preliminary data.</text>
</comment>
<evidence type="ECO:0000313" key="7">
    <source>
        <dbReference type="Proteomes" id="UP001500668"/>
    </source>
</evidence>